<dbReference type="Gene3D" id="1.25.40.10">
    <property type="entry name" value="Tetratricopeptide repeat domain"/>
    <property type="match status" value="2"/>
</dbReference>
<accession>A0A226WY33</accession>
<dbReference type="Pfam" id="PF13181">
    <property type="entry name" value="TPR_8"/>
    <property type="match status" value="1"/>
</dbReference>
<dbReference type="SUPFAM" id="SSF81901">
    <property type="entry name" value="HCP-like"/>
    <property type="match status" value="1"/>
</dbReference>
<name>A0A226WY33_CABSO</name>
<dbReference type="SMART" id="SM00028">
    <property type="entry name" value="TPR"/>
    <property type="match status" value="5"/>
</dbReference>
<keyword evidence="7 8" id="KW-0802">TPR repeat</keyword>
<evidence type="ECO:0000256" key="5">
    <source>
        <dbReference type="ARBA" id="ARBA00022679"/>
    </source>
</evidence>
<evidence type="ECO:0000256" key="2">
    <source>
        <dbReference type="ARBA" id="ARBA00005386"/>
    </source>
</evidence>
<dbReference type="Gene3D" id="3.40.50.11380">
    <property type="match status" value="1"/>
</dbReference>
<proteinExistence type="inferred from homology"/>
<keyword evidence="6" id="KW-0677">Repeat</keyword>
<feature type="domain" description="O-GlcNAc transferase C-terminal" evidence="9">
    <location>
        <begin position="460"/>
        <end position="646"/>
    </location>
</feature>
<dbReference type="PANTHER" id="PTHR44998:SF1">
    <property type="entry name" value="UDP-N-ACETYLGLUCOSAMINE--PEPTIDE N-ACETYLGLUCOSAMINYLTRANSFERASE 110 KDA SUBUNIT"/>
    <property type="match status" value="1"/>
</dbReference>
<evidence type="ECO:0000259" key="9">
    <source>
        <dbReference type="Pfam" id="PF13844"/>
    </source>
</evidence>
<dbReference type="SUPFAM" id="SSF53756">
    <property type="entry name" value="UDP-Glycosyltransferase/glycogen phosphorylase"/>
    <property type="match status" value="1"/>
</dbReference>
<comment type="similarity">
    <text evidence="2">Belongs to the glycosyltransferase 41 family. O-GlcNAc transferase subfamily.</text>
</comment>
<evidence type="ECO:0000313" key="11">
    <source>
        <dbReference type="Proteomes" id="UP000214720"/>
    </source>
</evidence>
<dbReference type="Pfam" id="PF13432">
    <property type="entry name" value="TPR_16"/>
    <property type="match status" value="2"/>
</dbReference>
<evidence type="ECO:0000256" key="6">
    <source>
        <dbReference type="ARBA" id="ARBA00022737"/>
    </source>
</evidence>
<evidence type="ECO:0000313" key="10">
    <source>
        <dbReference type="EMBL" id="OXC75528.1"/>
    </source>
</evidence>
<evidence type="ECO:0000256" key="8">
    <source>
        <dbReference type="PROSITE-ProRule" id="PRU00339"/>
    </source>
</evidence>
<dbReference type="InterPro" id="IPR029489">
    <property type="entry name" value="OGT/SEC/SPY_C"/>
</dbReference>
<dbReference type="Proteomes" id="UP000214720">
    <property type="component" value="Unassembled WGS sequence"/>
</dbReference>
<evidence type="ECO:0000256" key="3">
    <source>
        <dbReference type="ARBA" id="ARBA00011970"/>
    </source>
</evidence>
<dbReference type="PROSITE" id="PS50005">
    <property type="entry name" value="TPR"/>
    <property type="match status" value="3"/>
</dbReference>
<feature type="domain" description="O-GlcNAc transferase C-terminal" evidence="9">
    <location>
        <begin position="294"/>
        <end position="453"/>
    </location>
</feature>
<dbReference type="EMBL" id="MTHB01000170">
    <property type="protein sequence ID" value="OXC75528.1"/>
    <property type="molecule type" value="Genomic_DNA"/>
</dbReference>
<dbReference type="RefSeq" id="WP_089163142.1">
    <property type="nucleotide sequence ID" value="NZ_MTHB01000170.1"/>
</dbReference>
<sequence>MSFHQSGGKARLRTSTDTQALFNVALASLQSGDLSKAQAHFLEVIAKAPGNSDALHLLGVTKYLQKDYVDAQRWISKALAIRKVPSYLINLGLTLAAQAQDGAAVDAYQKAIALGPQEARVYNNLGNLLKKLKDFLGAESNYRQAIETNASYALAHKNLAMLLQDAGRIDEAEISLKRALQFNPDSADFLLAYGDMLERLHRLAQAEDAYRQGRHWDSLQYIKRQRADWDQLDEIDAAAMLQVTSAHTGTVSTWSLLGMPGLTPQAHRLAGKRFALSRWGAELAAPETVRRVDADCARLRIGYLSSDFYDHATMHLLAGVLELHDPARFDIHLYSYGPVRNDAFTGRIAHMPAVFHDISACTNDAAARQIADDGIHLLVDLKGYTTGARLGITALRPAPVIVSWLGYPGSLGHPRLADYIIGDAVVTPVSAAPHYSETLALLPNCYQPNDHRRACGAPPSRVAAGLPEQGLVFCSFNQTFKFNEEMFAIWCRLLQAIEQSVLWLLKPPLDEAVENLRRFVAARGIDSARLVFADRLPQTEHLARLQLADLALDTFPCGSHTTGSDALWAGVPMVTRPGMLFAGRVGASLVRAVGLEELVAEDDEAYFQLALSLARDPVRLAGMRARLIAQRLSCPLFDTRKFTRDLERLYSAMWLRETSGENRHGQPLVLDVEG</sequence>
<comment type="pathway">
    <text evidence="1">Protein modification; protein glycosylation.</text>
</comment>
<feature type="repeat" description="TPR" evidence="8">
    <location>
        <begin position="153"/>
        <end position="186"/>
    </location>
</feature>
<dbReference type="AlphaFoldDB" id="A0A226WY33"/>
<reference evidence="11" key="1">
    <citation type="submission" date="2017-01" db="EMBL/GenBank/DDBJ databases">
        <title>Genome Analysis of Deinococcus marmoris KOPRI26562.</title>
        <authorList>
            <person name="Kim J.H."/>
            <person name="Oh H.-M."/>
        </authorList>
    </citation>
    <scope>NUCLEOTIDE SEQUENCE [LARGE SCALE GENOMIC DNA]</scope>
    <source>
        <strain evidence="11">PAMC 26633</strain>
    </source>
</reference>
<organism evidence="10 11">
    <name type="scientific">Caballeronia sordidicola</name>
    <name type="common">Burkholderia sordidicola</name>
    <dbReference type="NCBI Taxonomy" id="196367"/>
    <lineage>
        <taxon>Bacteria</taxon>
        <taxon>Pseudomonadati</taxon>
        <taxon>Pseudomonadota</taxon>
        <taxon>Betaproteobacteria</taxon>
        <taxon>Burkholderiales</taxon>
        <taxon>Burkholderiaceae</taxon>
        <taxon>Caballeronia</taxon>
    </lineage>
</organism>
<feature type="repeat" description="TPR" evidence="8">
    <location>
        <begin position="119"/>
        <end position="152"/>
    </location>
</feature>
<dbReference type="Gene3D" id="3.40.50.2000">
    <property type="entry name" value="Glycogen Phosphorylase B"/>
    <property type="match status" value="1"/>
</dbReference>
<dbReference type="OrthoDB" id="101857at2"/>
<gene>
    <name evidence="10" type="ORF">BSU04_26605</name>
</gene>
<dbReference type="Pfam" id="PF13844">
    <property type="entry name" value="Glyco_transf_41"/>
    <property type="match status" value="2"/>
</dbReference>
<keyword evidence="5" id="KW-0808">Transferase</keyword>
<evidence type="ECO:0000256" key="4">
    <source>
        <dbReference type="ARBA" id="ARBA00022676"/>
    </source>
</evidence>
<dbReference type="InterPro" id="IPR011990">
    <property type="entry name" value="TPR-like_helical_dom_sf"/>
</dbReference>
<dbReference type="InterPro" id="IPR019734">
    <property type="entry name" value="TPR_rpt"/>
</dbReference>
<keyword evidence="4" id="KW-0328">Glycosyltransferase</keyword>
<evidence type="ECO:0000256" key="7">
    <source>
        <dbReference type="ARBA" id="ARBA00022803"/>
    </source>
</evidence>
<evidence type="ECO:0000256" key="1">
    <source>
        <dbReference type="ARBA" id="ARBA00004922"/>
    </source>
</evidence>
<dbReference type="PANTHER" id="PTHR44998">
    <property type="match status" value="1"/>
</dbReference>
<dbReference type="GO" id="GO:0097363">
    <property type="term" value="F:protein O-acetylglucosaminyltransferase activity"/>
    <property type="evidence" value="ECO:0007669"/>
    <property type="project" value="UniProtKB-EC"/>
</dbReference>
<feature type="repeat" description="TPR" evidence="8">
    <location>
        <begin position="85"/>
        <end position="118"/>
    </location>
</feature>
<comment type="caution">
    <text evidence="10">The sequence shown here is derived from an EMBL/GenBank/DDBJ whole genome shotgun (WGS) entry which is preliminary data.</text>
</comment>
<protein>
    <recommendedName>
        <fullName evidence="3">protein O-GlcNAc transferase</fullName>
        <ecNumber evidence="3">2.4.1.255</ecNumber>
    </recommendedName>
</protein>
<dbReference type="EC" id="2.4.1.255" evidence="3"/>